<reference evidence="2 3" key="1">
    <citation type="journal article" date="2020" name="Int. J. Syst. Evol. Microbiol.">
        <title>Reclassification of Streptomyces castelarensis and Streptomyces sporoclivatus as later heterotypic synonyms of Streptomyces antimycoticus.</title>
        <authorList>
            <person name="Komaki H."/>
            <person name="Tamura T."/>
        </authorList>
    </citation>
    <scope>NUCLEOTIDE SEQUENCE [LARGE SCALE GENOMIC DNA]</scope>
    <source>
        <strain evidence="2 3">NBRC 13459</strain>
    </source>
</reference>
<name>A0A4D4LHZ7_STRVO</name>
<keyword evidence="1" id="KW-0472">Membrane</keyword>
<feature type="transmembrane region" description="Helical" evidence="1">
    <location>
        <begin position="72"/>
        <end position="96"/>
    </location>
</feature>
<comment type="caution">
    <text evidence="2">The sequence shown here is derived from an EMBL/GenBank/DDBJ whole genome shotgun (WGS) entry which is preliminary data.</text>
</comment>
<organism evidence="2 3">
    <name type="scientific">Streptomyces violaceusniger</name>
    <dbReference type="NCBI Taxonomy" id="68280"/>
    <lineage>
        <taxon>Bacteria</taxon>
        <taxon>Bacillati</taxon>
        <taxon>Actinomycetota</taxon>
        <taxon>Actinomycetes</taxon>
        <taxon>Kitasatosporales</taxon>
        <taxon>Streptomycetaceae</taxon>
        <taxon>Streptomyces</taxon>
        <taxon>Streptomyces violaceusniger group</taxon>
    </lineage>
</organism>
<feature type="transmembrane region" description="Helical" evidence="1">
    <location>
        <begin position="102"/>
        <end position="123"/>
    </location>
</feature>
<dbReference type="Proteomes" id="UP000301309">
    <property type="component" value="Unassembled WGS sequence"/>
</dbReference>
<keyword evidence="1" id="KW-1133">Transmembrane helix</keyword>
<keyword evidence="3" id="KW-1185">Reference proteome</keyword>
<evidence type="ECO:0000256" key="1">
    <source>
        <dbReference type="SAM" id="Phobius"/>
    </source>
</evidence>
<protein>
    <submittedName>
        <fullName evidence="2">Uncharacterized protein</fullName>
    </submittedName>
</protein>
<evidence type="ECO:0000313" key="2">
    <source>
        <dbReference type="EMBL" id="GDY60575.1"/>
    </source>
</evidence>
<proteinExistence type="predicted"/>
<sequence length="133" mass="13814">MSATDTATHTARLRMQALATTWTCAGLVLAGLAWALGLQTSWWQRVILALPALAFAILDARGVDALIDARVALTRCLADLGWVQIPLAVAGGAWLIGLTASVSTRTTLGVLIGLVAALFRYAPSTPTSTGGAR</sequence>
<gene>
    <name evidence="2" type="ORF">SVIO_111980</name>
</gene>
<accession>A0A4D4LHZ7</accession>
<keyword evidence="1" id="KW-0812">Transmembrane</keyword>
<dbReference type="AlphaFoldDB" id="A0A4D4LHZ7"/>
<dbReference type="RefSeq" id="WP_137982439.1">
    <property type="nucleotide sequence ID" value="NZ_BAAASO010000065.1"/>
</dbReference>
<feature type="transmembrane region" description="Helical" evidence="1">
    <location>
        <begin position="17"/>
        <end position="36"/>
    </location>
</feature>
<evidence type="ECO:0000313" key="3">
    <source>
        <dbReference type="Proteomes" id="UP000301309"/>
    </source>
</evidence>
<dbReference type="EMBL" id="BJHW01000003">
    <property type="protein sequence ID" value="GDY60575.1"/>
    <property type="molecule type" value="Genomic_DNA"/>
</dbReference>